<dbReference type="InterPro" id="IPR006009">
    <property type="entry name" value="GlcNAc_MurG"/>
</dbReference>
<dbReference type="PANTHER" id="PTHR21015:SF22">
    <property type="entry name" value="GLYCOSYLTRANSFERASE"/>
    <property type="match status" value="1"/>
</dbReference>
<evidence type="ECO:0000313" key="14">
    <source>
        <dbReference type="Proteomes" id="UP000054051"/>
    </source>
</evidence>
<dbReference type="EMBL" id="CAFB01000039">
    <property type="protein sequence ID" value="CCD29264.1"/>
    <property type="molecule type" value="Genomic_DNA"/>
</dbReference>
<protein>
    <recommendedName>
        <fullName evidence="10">UDP-N-acetylglucosamine--N-acetylmuramyl-(pentapeptide) pyrophosphoryl-undecaprenol N-acetylglucosamine transferase</fullName>
        <ecNumber evidence="10">2.4.1.227</ecNumber>
    </recommendedName>
    <alternativeName>
        <fullName evidence="10">Undecaprenyl-PP-MurNAc-pentapeptide-UDPGlcNAc GlcNAc transferase</fullName>
    </alternativeName>
</protein>
<comment type="caution">
    <text evidence="10">Lacks conserved residue(s) required for the propagation of feature annotation.</text>
</comment>
<dbReference type="UniPathway" id="UPA00219"/>
<evidence type="ECO:0000256" key="5">
    <source>
        <dbReference type="ARBA" id="ARBA00022960"/>
    </source>
</evidence>
<dbReference type="eggNOG" id="COG0707">
    <property type="taxonomic scope" value="Bacteria"/>
</dbReference>
<dbReference type="NCBIfam" id="TIGR01133">
    <property type="entry name" value="murG"/>
    <property type="match status" value="1"/>
</dbReference>
<dbReference type="PANTHER" id="PTHR21015">
    <property type="entry name" value="UDP-N-ACETYLGLUCOSAMINE--N-ACETYLMURAMYL-(PENTAPEPTIDE) PYROPHOSPHORYL-UNDECAPRENOL N-ACETYLGLUCOSAMINE TRANSFERASE 1"/>
    <property type="match status" value="1"/>
</dbReference>
<proteinExistence type="inferred from homology"/>
<dbReference type="RefSeq" id="WP_006682492.1">
    <property type="nucleotide sequence ID" value="NZ_CAFB01000039.1"/>
</dbReference>
<evidence type="ECO:0000256" key="3">
    <source>
        <dbReference type="ARBA" id="ARBA00022676"/>
    </source>
</evidence>
<dbReference type="GO" id="GO:0051301">
    <property type="term" value="P:cell division"/>
    <property type="evidence" value="ECO:0007669"/>
    <property type="project" value="UniProtKB-KW"/>
</dbReference>
<keyword evidence="4 10" id="KW-0808">Transferase</keyword>
<dbReference type="EC" id="2.4.1.227" evidence="10"/>
<reference evidence="13 14" key="1">
    <citation type="submission" date="2011-08" db="EMBL/GenBank/DDBJ databases">
        <title>The genome of the obligate endobacterium of an arbuscular mycorrhizal fungus reveals an interphylum network of nutritional interactions.</title>
        <authorList>
            <person name="Ghignone S."/>
            <person name="Salvioli A."/>
            <person name="Anca I."/>
            <person name="Lumini E."/>
            <person name="Ortu G."/>
            <person name="Petiti L."/>
            <person name="Cruveiller S."/>
            <person name="Bianciotto V."/>
            <person name="Piffanelli P."/>
            <person name="Lanfranco L."/>
            <person name="Bonfante P."/>
        </authorList>
    </citation>
    <scope>NUCLEOTIDE SEQUENCE [LARGE SCALE GENOMIC DNA]</scope>
    <source>
        <strain evidence="13 14">BEG34</strain>
    </source>
</reference>
<dbReference type="Pfam" id="PF03033">
    <property type="entry name" value="Glyco_transf_28"/>
    <property type="match status" value="1"/>
</dbReference>
<comment type="caution">
    <text evidence="13">The sequence shown here is derived from an EMBL/GenBank/DDBJ whole genome shotgun (WGS) entry which is preliminary data.</text>
</comment>
<feature type="binding site" evidence="10">
    <location>
        <begin position="31"/>
        <end position="33"/>
    </location>
    <ligand>
        <name>UDP-N-acetyl-alpha-D-glucosamine</name>
        <dbReference type="ChEBI" id="CHEBI:57705"/>
    </ligand>
</feature>
<feature type="binding site" evidence="10">
    <location>
        <position position="143"/>
    </location>
    <ligand>
        <name>UDP-N-acetyl-alpha-D-glucosamine</name>
        <dbReference type="ChEBI" id="CHEBI:57705"/>
    </ligand>
</feature>
<gene>
    <name evidence="10 13" type="primary">murG</name>
    <name evidence="13" type="ORF">CAGGBEG34_220012</name>
</gene>
<evidence type="ECO:0000256" key="4">
    <source>
        <dbReference type="ARBA" id="ARBA00022679"/>
    </source>
</evidence>
<dbReference type="GO" id="GO:0050511">
    <property type="term" value="F:undecaprenyldiphospho-muramoylpentapeptide beta-N-acetylglucosaminyltransferase activity"/>
    <property type="evidence" value="ECO:0007669"/>
    <property type="project" value="UniProtKB-UniRule"/>
</dbReference>
<dbReference type="STRING" id="1070319.CAGGBEG34_220012"/>
<dbReference type="SUPFAM" id="SSF53756">
    <property type="entry name" value="UDP-Glycosyltransferase/glycogen phosphorylase"/>
    <property type="match status" value="1"/>
</dbReference>
<keyword evidence="3 10" id="KW-0328">Glycosyltransferase</keyword>
<dbReference type="GO" id="GO:0009252">
    <property type="term" value="P:peptidoglycan biosynthetic process"/>
    <property type="evidence" value="ECO:0007669"/>
    <property type="project" value="UniProtKB-UniRule"/>
</dbReference>
<evidence type="ECO:0000256" key="10">
    <source>
        <dbReference type="HAMAP-Rule" id="MF_00033"/>
    </source>
</evidence>
<keyword evidence="8 10" id="KW-0131">Cell cycle</keyword>
<evidence type="ECO:0000256" key="9">
    <source>
        <dbReference type="ARBA" id="ARBA00023316"/>
    </source>
</evidence>
<dbReference type="Proteomes" id="UP000054051">
    <property type="component" value="Unassembled WGS sequence"/>
</dbReference>
<evidence type="ECO:0000256" key="6">
    <source>
        <dbReference type="ARBA" id="ARBA00022984"/>
    </source>
</evidence>
<dbReference type="GO" id="GO:0051991">
    <property type="term" value="F:UDP-N-acetyl-D-glucosamine:N-acetylmuramoyl-L-alanyl-D-glutamyl-meso-2,6-diaminopimelyl-D-alanyl-D-alanine-diphosphoundecaprenol 4-beta-N-acetylglucosaminlytransferase activity"/>
    <property type="evidence" value="ECO:0007669"/>
    <property type="project" value="RHEA"/>
</dbReference>
<keyword evidence="7 10" id="KW-0472">Membrane</keyword>
<keyword evidence="9 10" id="KW-0961">Cell wall biogenesis/degradation</keyword>
<dbReference type="OrthoDB" id="9808936at2"/>
<dbReference type="AlphaFoldDB" id="G2J917"/>
<dbReference type="GO" id="GO:0071555">
    <property type="term" value="P:cell wall organization"/>
    <property type="evidence" value="ECO:0007669"/>
    <property type="project" value="UniProtKB-KW"/>
</dbReference>
<dbReference type="Gene3D" id="3.40.50.2000">
    <property type="entry name" value="Glycogen Phosphorylase B"/>
    <property type="match status" value="2"/>
</dbReference>
<dbReference type="GO" id="GO:0008360">
    <property type="term" value="P:regulation of cell shape"/>
    <property type="evidence" value="ECO:0007669"/>
    <property type="project" value="UniProtKB-KW"/>
</dbReference>
<dbReference type="CDD" id="cd03785">
    <property type="entry name" value="GT28_MurG"/>
    <property type="match status" value="1"/>
</dbReference>
<keyword evidence="14" id="KW-1185">Reference proteome</keyword>
<dbReference type="InterPro" id="IPR007235">
    <property type="entry name" value="Glyco_trans_28_C"/>
</dbReference>
<dbReference type="GO" id="GO:0005975">
    <property type="term" value="P:carbohydrate metabolic process"/>
    <property type="evidence" value="ECO:0007669"/>
    <property type="project" value="InterPro"/>
</dbReference>
<feature type="binding site" evidence="10">
    <location>
        <position position="207"/>
    </location>
    <ligand>
        <name>UDP-N-acetyl-alpha-D-glucosamine</name>
        <dbReference type="ChEBI" id="CHEBI:57705"/>
    </ligand>
</feature>
<comment type="subcellular location">
    <subcellularLocation>
        <location evidence="10">Cell membrane</location>
        <topology evidence="10">Peripheral membrane protein</topology>
        <orientation evidence="10">Cytoplasmic side</orientation>
    </subcellularLocation>
</comment>
<dbReference type="HAMAP" id="MF_00033">
    <property type="entry name" value="MurG"/>
    <property type="match status" value="1"/>
</dbReference>
<evidence type="ECO:0000256" key="1">
    <source>
        <dbReference type="ARBA" id="ARBA00022475"/>
    </source>
</evidence>
<comment type="catalytic activity">
    <reaction evidence="10">
        <text>di-trans,octa-cis-undecaprenyl diphospho-N-acetyl-alpha-D-muramoyl-L-alanyl-D-glutamyl-meso-2,6-diaminopimeloyl-D-alanyl-D-alanine + UDP-N-acetyl-alpha-D-glucosamine = di-trans,octa-cis-undecaprenyl diphospho-[N-acetyl-alpha-D-glucosaminyl-(1-&gt;4)]-N-acetyl-alpha-D-muramoyl-L-alanyl-D-glutamyl-meso-2,6-diaminopimeloyl-D-alanyl-D-alanine + UDP + H(+)</text>
        <dbReference type="Rhea" id="RHEA:31227"/>
        <dbReference type="ChEBI" id="CHEBI:15378"/>
        <dbReference type="ChEBI" id="CHEBI:57705"/>
        <dbReference type="ChEBI" id="CHEBI:58223"/>
        <dbReference type="ChEBI" id="CHEBI:61387"/>
        <dbReference type="ChEBI" id="CHEBI:61388"/>
        <dbReference type="EC" id="2.4.1.227"/>
    </reaction>
</comment>
<keyword evidence="6 10" id="KW-0573">Peptidoglycan synthesis</keyword>
<keyword evidence="5 10" id="KW-0133">Cell shape</keyword>
<feature type="binding site" evidence="10">
    <location>
        <position position="179"/>
    </location>
    <ligand>
        <name>UDP-N-acetyl-alpha-D-glucosamine</name>
        <dbReference type="ChEBI" id="CHEBI:57705"/>
    </ligand>
</feature>
<keyword evidence="1 10" id="KW-1003">Cell membrane</keyword>
<comment type="function">
    <text evidence="10">Cell wall formation. Catalyzes the transfer of a GlcNAc subunit on undecaprenyl-pyrophosphoryl-MurNAc-pentapeptide (lipid intermediate I) to form undecaprenyl-pyrophosphoryl-MurNAc-(pentapeptide)GlcNAc (lipid intermediate II).</text>
</comment>
<name>G2J917_9BURK</name>
<dbReference type="InterPro" id="IPR004276">
    <property type="entry name" value="GlycoTrans_28_N"/>
</dbReference>
<accession>G2J917</accession>
<evidence type="ECO:0000259" key="11">
    <source>
        <dbReference type="Pfam" id="PF03033"/>
    </source>
</evidence>
<evidence type="ECO:0000259" key="12">
    <source>
        <dbReference type="Pfam" id="PF04101"/>
    </source>
</evidence>
<evidence type="ECO:0000313" key="13">
    <source>
        <dbReference type="EMBL" id="CCD29264.1"/>
    </source>
</evidence>
<evidence type="ECO:0000256" key="2">
    <source>
        <dbReference type="ARBA" id="ARBA00022618"/>
    </source>
</evidence>
<dbReference type="Pfam" id="PF04101">
    <property type="entry name" value="Glyco_tran_28_C"/>
    <property type="match status" value="1"/>
</dbReference>
<evidence type="ECO:0000256" key="7">
    <source>
        <dbReference type="ARBA" id="ARBA00023136"/>
    </source>
</evidence>
<comment type="similarity">
    <text evidence="10">Belongs to the glycosyltransferase 28 family. MurG subfamily.</text>
</comment>
<feature type="domain" description="Glycosyl transferase family 28 C-terminal" evidence="12">
    <location>
        <begin position="201"/>
        <end position="369"/>
    </location>
</feature>
<feature type="binding site" evidence="10">
    <location>
        <position position="313"/>
    </location>
    <ligand>
        <name>UDP-N-acetyl-alpha-D-glucosamine</name>
        <dbReference type="ChEBI" id="CHEBI:57705"/>
    </ligand>
</feature>
<dbReference type="GO" id="GO:0005886">
    <property type="term" value="C:plasma membrane"/>
    <property type="evidence" value="ECO:0007669"/>
    <property type="project" value="UniProtKB-SubCell"/>
</dbReference>
<sequence>MCNLTEKGSRAFCSGAPASRPLTVLIAAGGTGGHVFPGLAVAQSLKARGANVVWIGNPLGMEARLAPKHGVAMERVDFGGVRGKGLRAILLLPFNLLRACVQSARLLARIRPNIVLGMGGYISVPVGLMALARRCPLIIHEQNAIAGLANRLLAKIARRALVAFPNALPRAQWTGNPVRSAFVHLPPPHVRTAQRSGPLRILVVGGSLGAAALNAIVPRALALLPRDALPSVVHQSGVQHLYALRAHYAAAGFSPDAENANIDLIPFIDDMADAYCKADLLICRAGASTVAEISAAGVAALFVPFPYAADDHQTRNAAFLSERGAAALVQQSELSPSFLADWIRAHPRARLLEMATQARALAMPGAAERVAEICVEIAARRGASG</sequence>
<feature type="binding site" evidence="10">
    <location>
        <position position="268"/>
    </location>
    <ligand>
        <name>UDP-N-acetyl-alpha-D-glucosamine</name>
        <dbReference type="ChEBI" id="CHEBI:57705"/>
    </ligand>
</feature>
<organism evidence="13 14">
    <name type="scientific">Candidatus Glomeribacter gigasporarum BEG34</name>
    <dbReference type="NCBI Taxonomy" id="1070319"/>
    <lineage>
        <taxon>Bacteria</taxon>
        <taxon>Pseudomonadati</taxon>
        <taxon>Pseudomonadota</taxon>
        <taxon>Betaproteobacteria</taxon>
        <taxon>Burkholderiales</taxon>
        <taxon>Burkholderiaceae</taxon>
        <taxon>Candidatus Glomeribacter</taxon>
    </lineage>
</organism>
<comment type="pathway">
    <text evidence="10">Cell wall biogenesis; peptidoglycan biosynthesis.</text>
</comment>
<keyword evidence="2 10" id="KW-0132">Cell division</keyword>
<feature type="domain" description="Glycosyltransferase family 28 N-terminal" evidence="11">
    <location>
        <begin position="24"/>
        <end position="161"/>
    </location>
</feature>
<evidence type="ECO:0000256" key="8">
    <source>
        <dbReference type="ARBA" id="ARBA00023306"/>
    </source>
</evidence>